<name>A0A2H0V3R7_9BACT</name>
<organism evidence="1 2">
    <name type="scientific">Candidatus Falkowbacteria bacterium CG10_big_fil_rev_8_21_14_0_10_39_11</name>
    <dbReference type="NCBI Taxonomy" id="1974565"/>
    <lineage>
        <taxon>Bacteria</taxon>
        <taxon>Candidatus Falkowiibacteriota</taxon>
    </lineage>
</organism>
<protein>
    <submittedName>
        <fullName evidence="1">Uncharacterized protein</fullName>
    </submittedName>
</protein>
<gene>
    <name evidence="1" type="ORF">COT97_05085</name>
</gene>
<dbReference type="Proteomes" id="UP000229901">
    <property type="component" value="Unassembled WGS sequence"/>
</dbReference>
<dbReference type="EMBL" id="PFAP01000040">
    <property type="protein sequence ID" value="PIR93741.1"/>
    <property type="molecule type" value="Genomic_DNA"/>
</dbReference>
<sequence length="232" mass="26282">MPIEKQDIQQMVAAASSYKFEDADRRAQYERLLADLNFIIKNNSINVIWDDVSLMEGITALLQEITALVKAQEIEDKEKYNVWTREQCIEWAMLAGVRDPQKTIDTTFTFESDGIVIEGGLRVGGSVTHLPEGIVRIKGTLSFFNSNVEYLPASLKRIDGTLDLSMSGVRELPENLVYIGDNFEITYSHLKSWPPKLSYIGGNLNYNEQQEHLLPSNIKDIAHGNLELEKVF</sequence>
<accession>A0A2H0V3R7</accession>
<dbReference type="AlphaFoldDB" id="A0A2H0V3R7"/>
<proteinExistence type="predicted"/>
<reference evidence="2" key="1">
    <citation type="submission" date="2017-09" db="EMBL/GenBank/DDBJ databases">
        <title>Depth-based differentiation of microbial function through sediment-hosted aquifers and enrichment of novel symbionts in the deep terrestrial subsurface.</title>
        <authorList>
            <person name="Probst A.J."/>
            <person name="Ladd B."/>
            <person name="Jarett J.K."/>
            <person name="Geller-Mcgrath D.E."/>
            <person name="Sieber C.M.K."/>
            <person name="Emerson J.B."/>
            <person name="Anantharaman K."/>
            <person name="Thomas B.C."/>
            <person name="Malmstrom R."/>
            <person name="Stieglmeier M."/>
            <person name="Klingl A."/>
            <person name="Woyke T."/>
            <person name="Ryan C.M."/>
            <person name="Banfield J.F."/>
        </authorList>
    </citation>
    <scope>NUCLEOTIDE SEQUENCE [LARGE SCALE GENOMIC DNA]</scope>
</reference>
<evidence type="ECO:0000313" key="2">
    <source>
        <dbReference type="Proteomes" id="UP000229901"/>
    </source>
</evidence>
<evidence type="ECO:0000313" key="1">
    <source>
        <dbReference type="EMBL" id="PIR93741.1"/>
    </source>
</evidence>
<comment type="caution">
    <text evidence="1">The sequence shown here is derived from an EMBL/GenBank/DDBJ whole genome shotgun (WGS) entry which is preliminary data.</text>
</comment>